<evidence type="ECO:0000313" key="1">
    <source>
        <dbReference type="EMBL" id="MBB3048783.1"/>
    </source>
</evidence>
<reference evidence="1 2" key="1">
    <citation type="submission" date="2020-08" db="EMBL/GenBank/DDBJ databases">
        <title>Genomic Encyclopedia of Type Strains, Phase III (KMG-III): the genomes of soil and plant-associated and newly described type strains.</title>
        <authorList>
            <person name="Whitman W."/>
        </authorList>
    </citation>
    <scope>NUCLEOTIDE SEQUENCE [LARGE SCALE GENOMIC DNA]</scope>
    <source>
        <strain evidence="1 2">CECT 8654</strain>
    </source>
</reference>
<sequence length="271" mass="31020">MTRIHWPDIVLDKHWLQQLEQQALRRFVEPVTAEEAATFVFNKLSEDDWARCKTFRGQSQPTTFLYSLSARLLEEFSRQRYGRARPPQWLQQQGDLWVRLWKAICLERHTAESVMSRMEYRDADIVATIIRAIKARLPWCGASNLPVPEEYLNDSEAFASDSLEDALSATHLEDTLALLAAILEDQEAFADIDLNQIEQARAALTLDDESLLMLKMHFQDGLNFASIARALGVPNHQPGRQIKQSLAKINQALERTGLHLRSAAQVLEERL</sequence>
<organism evidence="1 2">
    <name type="scientific">Litorivivens lipolytica</name>
    <dbReference type="NCBI Taxonomy" id="1524264"/>
    <lineage>
        <taxon>Bacteria</taxon>
        <taxon>Pseudomonadati</taxon>
        <taxon>Pseudomonadota</taxon>
        <taxon>Gammaproteobacteria</taxon>
        <taxon>Litorivivens</taxon>
    </lineage>
</organism>
<dbReference type="RefSeq" id="WP_183411546.1">
    <property type="nucleotide sequence ID" value="NZ_JACHWY010000003.1"/>
</dbReference>
<gene>
    <name evidence="1" type="ORF">FHR99_003057</name>
</gene>
<comment type="caution">
    <text evidence="1">The sequence shown here is derived from an EMBL/GenBank/DDBJ whole genome shotgun (WGS) entry which is preliminary data.</text>
</comment>
<keyword evidence="2" id="KW-1185">Reference proteome</keyword>
<evidence type="ECO:0000313" key="2">
    <source>
        <dbReference type="Proteomes" id="UP000537130"/>
    </source>
</evidence>
<accession>A0A7W4Z701</accession>
<dbReference type="AlphaFoldDB" id="A0A7W4Z701"/>
<dbReference type="EMBL" id="JACHWY010000003">
    <property type="protein sequence ID" value="MBB3048783.1"/>
    <property type="molecule type" value="Genomic_DNA"/>
</dbReference>
<protein>
    <submittedName>
        <fullName evidence="1">Uncharacterized protein</fullName>
    </submittedName>
</protein>
<proteinExistence type="predicted"/>
<name>A0A7W4Z701_9GAMM</name>
<dbReference type="Proteomes" id="UP000537130">
    <property type="component" value="Unassembled WGS sequence"/>
</dbReference>